<dbReference type="Proteomes" id="UP001598019">
    <property type="component" value="Unassembled WGS sequence"/>
</dbReference>
<keyword evidence="2" id="KW-0238">DNA-binding</keyword>
<dbReference type="PANTHER" id="PTHR43280">
    <property type="entry name" value="ARAC-FAMILY TRANSCRIPTIONAL REGULATOR"/>
    <property type="match status" value="1"/>
</dbReference>
<evidence type="ECO:0000259" key="5">
    <source>
        <dbReference type="PROSITE" id="PS01124"/>
    </source>
</evidence>
<evidence type="ECO:0000256" key="3">
    <source>
        <dbReference type="ARBA" id="ARBA00023163"/>
    </source>
</evidence>
<evidence type="ECO:0000256" key="4">
    <source>
        <dbReference type="SAM" id="Phobius"/>
    </source>
</evidence>
<gene>
    <name evidence="6" type="ORF">SKC37_04895</name>
</gene>
<dbReference type="PROSITE" id="PS00041">
    <property type="entry name" value="HTH_ARAC_FAMILY_1"/>
    <property type="match status" value="1"/>
</dbReference>
<dbReference type="SUPFAM" id="SSF46689">
    <property type="entry name" value="Homeodomain-like"/>
    <property type="match status" value="1"/>
</dbReference>
<accession>A0ABW6DMK1</accession>
<evidence type="ECO:0000256" key="2">
    <source>
        <dbReference type="ARBA" id="ARBA00023125"/>
    </source>
</evidence>
<feature type="transmembrane region" description="Helical" evidence="4">
    <location>
        <begin position="229"/>
        <end position="248"/>
    </location>
</feature>
<feature type="domain" description="HTH araC/xylS-type" evidence="5">
    <location>
        <begin position="291"/>
        <end position="393"/>
    </location>
</feature>
<protein>
    <submittedName>
        <fullName evidence="6">AraC family transcriptional regulator</fullName>
    </submittedName>
</protein>
<keyword evidence="1" id="KW-0805">Transcription regulation</keyword>
<name>A0ABW6DMK1_9BACT</name>
<keyword evidence="4" id="KW-0472">Membrane</keyword>
<organism evidence="6 7">
    <name type="scientific">Aquirufa esocilacus</name>
    <dbReference type="NCBI Taxonomy" id="3096513"/>
    <lineage>
        <taxon>Bacteria</taxon>
        <taxon>Pseudomonadati</taxon>
        <taxon>Bacteroidota</taxon>
        <taxon>Cytophagia</taxon>
        <taxon>Cytophagales</taxon>
        <taxon>Flectobacillaceae</taxon>
        <taxon>Aquirufa</taxon>
    </lineage>
</organism>
<dbReference type="RefSeq" id="WP_130896920.1">
    <property type="nucleotide sequence ID" value="NZ_JBBKXX010000001.1"/>
</dbReference>
<feature type="transmembrane region" description="Helical" evidence="4">
    <location>
        <begin position="142"/>
        <end position="164"/>
    </location>
</feature>
<dbReference type="Gene3D" id="1.10.10.60">
    <property type="entry name" value="Homeodomain-like"/>
    <property type="match status" value="1"/>
</dbReference>
<feature type="transmembrane region" description="Helical" evidence="4">
    <location>
        <begin position="185"/>
        <end position="213"/>
    </location>
</feature>
<comment type="caution">
    <text evidence="6">The sequence shown here is derived from an EMBL/GenBank/DDBJ whole genome shotgun (WGS) entry which is preliminary data.</text>
</comment>
<proteinExistence type="predicted"/>
<feature type="transmembrane region" description="Helical" evidence="4">
    <location>
        <begin position="28"/>
        <end position="47"/>
    </location>
</feature>
<keyword evidence="4" id="KW-0812">Transmembrane</keyword>
<feature type="transmembrane region" description="Helical" evidence="4">
    <location>
        <begin position="6"/>
        <end position="21"/>
    </location>
</feature>
<evidence type="ECO:0000256" key="1">
    <source>
        <dbReference type="ARBA" id="ARBA00023015"/>
    </source>
</evidence>
<dbReference type="InterPro" id="IPR018060">
    <property type="entry name" value="HTH_AraC"/>
</dbReference>
<reference evidence="6 7" key="1">
    <citation type="submission" date="2024-03" db="EMBL/GenBank/DDBJ databases">
        <title>Aquirufa genome sequencing.</title>
        <authorList>
            <person name="Pitt A."/>
            <person name="Hahn M.W."/>
        </authorList>
    </citation>
    <scope>NUCLEOTIDE SEQUENCE [LARGE SCALE GENOMIC DNA]</scope>
    <source>
        <strain evidence="6 7">HETE-83D</strain>
    </source>
</reference>
<dbReference type="EMBL" id="JBBKXX010000001">
    <property type="protein sequence ID" value="MFD3407982.1"/>
    <property type="molecule type" value="Genomic_DNA"/>
</dbReference>
<sequence>MGIIFPLFGIFTSFLLIYYLSSLNRSNAFLALFFLCCNLVVLVYYGLHYTQNLFWEGICFVHFLPLSYLLGPFLFFYVKTLVTDQRKLEKFDFIHLIPAAFIAINCLPFTTLPFEQKAKIAHEIINITERYTLDFQFVSFEFILVSRSLHLLAYCLFSLIYFTVHSQRTKTKFGQLSTNHGILKRWIYLLCAIQFVISSNSVLHMLTVVGIYFDFQSDAYTQIFTSKQHYFAVAGGGFFLQNLFLFLFPKILYGNISFIPDKVRGNLIRDLKYSLPKKRNFVETNLEFKEEIAIYLLSLPFTKKEFSIAQMSFDLKIPERTLSLYFNTSLGLSFSEWRKKIRIDYAIVMIDSGDSKKITIEAISSNAGFASRSKFIDAFKEQMGITPSAYIKSLEK</sequence>
<dbReference type="Pfam" id="PF12833">
    <property type="entry name" value="HTH_18"/>
    <property type="match status" value="1"/>
</dbReference>
<dbReference type="PANTHER" id="PTHR43280:SF28">
    <property type="entry name" value="HTH-TYPE TRANSCRIPTIONAL ACTIVATOR RHAS"/>
    <property type="match status" value="1"/>
</dbReference>
<feature type="transmembrane region" description="Helical" evidence="4">
    <location>
        <begin position="53"/>
        <end position="78"/>
    </location>
</feature>
<keyword evidence="7" id="KW-1185">Reference proteome</keyword>
<evidence type="ECO:0000313" key="7">
    <source>
        <dbReference type="Proteomes" id="UP001598019"/>
    </source>
</evidence>
<dbReference type="PROSITE" id="PS01124">
    <property type="entry name" value="HTH_ARAC_FAMILY_2"/>
    <property type="match status" value="1"/>
</dbReference>
<keyword evidence="4" id="KW-1133">Transmembrane helix</keyword>
<dbReference type="InterPro" id="IPR018062">
    <property type="entry name" value="HTH_AraC-typ_CS"/>
</dbReference>
<feature type="transmembrane region" description="Helical" evidence="4">
    <location>
        <begin position="90"/>
        <end position="110"/>
    </location>
</feature>
<dbReference type="InterPro" id="IPR009057">
    <property type="entry name" value="Homeodomain-like_sf"/>
</dbReference>
<keyword evidence="3" id="KW-0804">Transcription</keyword>
<dbReference type="SMART" id="SM00342">
    <property type="entry name" value="HTH_ARAC"/>
    <property type="match status" value="1"/>
</dbReference>
<evidence type="ECO:0000313" key="6">
    <source>
        <dbReference type="EMBL" id="MFD3407982.1"/>
    </source>
</evidence>